<feature type="compositionally biased region" description="Polar residues" evidence="1">
    <location>
        <begin position="93"/>
        <end position="113"/>
    </location>
</feature>
<feature type="compositionally biased region" description="Polar residues" evidence="1">
    <location>
        <begin position="236"/>
        <end position="259"/>
    </location>
</feature>
<feature type="region of interest" description="Disordered" evidence="1">
    <location>
        <begin position="34"/>
        <end position="196"/>
    </location>
</feature>
<evidence type="ECO:0000256" key="1">
    <source>
        <dbReference type="SAM" id="MobiDB-lite"/>
    </source>
</evidence>
<feature type="compositionally biased region" description="Polar residues" evidence="1">
    <location>
        <begin position="290"/>
        <end position="301"/>
    </location>
</feature>
<feature type="region of interest" description="Disordered" evidence="1">
    <location>
        <begin position="290"/>
        <end position="313"/>
    </location>
</feature>
<gene>
    <name evidence="2" type="ORF">PCASD_19242</name>
</gene>
<organism evidence="2 3">
    <name type="scientific">Puccinia coronata f. sp. avenae</name>
    <dbReference type="NCBI Taxonomy" id="200324"/>
    <lineage>
        <taxon>Eukaryota</taxon>
        <taxon>Fungi</taxon>
        <taxon>Dikarya</taxon>
        <taxon>Basidiomycota</taxon>
        <taxon>Pucciniomycotina</taxon>
        <taxon>Pucciniomycetes</taxon>
        <taxon>Pucciniales</taxon>
        <taxon>Pucciniaceae</taxon>
        <taxon>Puccinia</taxon>
    </lineage>
</organism>
<evidence type="ECO:0000313" key="2">
    <source>
        <dbReference type="EMBL" id="PLW34597.1"/>
    </source>
</evidence>
<protein>
    <submittedName>
        <fullName evidence="2">Uncharacterized protein</fullName>
    </submittedName>
</protein>
<feature type="compositionally biased region" description="Polar residues" evidence="1">
    <location>
        <begin position="36"/>
        <end position="63"/>
    </location>
</feature>
<sequence>MPIASSSRELTTLLQARRLQPLLVAEPWGLDLIFTPSKSSPDRATSPIQATNKLSPVDPSSRQAPELKIGSEASPAPCHTAPSSREVEPNLAVDSSSAPPSKSALESPTSPVQPANKIIGKTPAAPKHELLSDASSAPRLAVASSGVLEPNERSSAGPSKSASEGATSPIQPANKLITSRTPAAPSSCRALETQFESEATPAPCLAVASSCGLEPHLADERSSASPSKSDPDRATSPIQQTQLESEASPAACTSTSGRSVTPAPPNTLLVTQTTAASSGTQTLQQIVNPKATSAPNGSSETPPAPLVDILPHTAIGSPPPASCRALELILTTTLPHETPHLVPATCGTLQDISPSIATPPPHLSKPQPYLISPTQFPNDSPHKGPHLILFSPTNYLGNLSPSIPPMSPSKVTGEALLMDDNDLILYLYDPLHHKSPSNDSLSNVPVSHNRRLLLLATPEVENDAFLQRGSDDSSTAVADPIPSLQSPPVSANVLSDTDFLAQLEELRLIPQAGACSAPPQPLKSLPELRVQSPISAPIELRYQPLHNGRGPSESTSGGPNVLSLACIADNSEDRLIPLGQSEAKHTLEELKTRYHPTLAKLIYHRAFKRCSPESGIFLGPELTDMRMGITINKEAEHSTLTLAELHNSLPLQLQRELYKQGMEEWDKGCGCFALPEETKWNGIMINKDGLITEGPFPFIRQLFLKKNHNNKVHAS</sequence>
<accession>A0A2N5UA30</accession>
<feature type="region of interest" description="Disordered" evidence="1">
    <location>
        <begin position="215"/>
        <end position="266"/>
    </location>
</feature>
<dbReference type="Proteomes" id="UP000235392">
    <property type="component" value="Unassembled WGS sequence"/>
</dbReference>
<name>A0A2N5UA30_9BASI</name>
<feature type="compositionally biased region" description="Polar residues" evidence="1">
    <location>
        <begin position="153"/>
        <end position="181"/>
    </location>
</feature>
<reference evidence="2 3" key="1">
    <citation type="submission" date="2017-11" db="EMBL/GenBank/DDBJ databases">
        <title>De novo assembly and phasing of dikaryotic genomes from two isolates of Puccinia coronata f. sp. avenae, the causal agent of oat crown rust.</title>
        <authorList>
            <person name="Miller M.E."/>
            <person name="Zhang Y."/>
            <person name="Omidvar V."/>
            <person name="Sperschneider J."/>
            <person name="Schwessinger B."/>
            <person name="Raley C."/>
            <person name="Palmer J.M."/>
            <person name="Garnica D."/>
            <person name="Upadhyaya N."/>
            <person name="Rathjen J."/>
            <person name="Taylor J.M."/>
            <person name="Park R.F."/>
            <person name="Dodds P.N."/>
            <person name="Hirsch C.D."/>
            <person name="Kianian S.F."/>
            <person name="Figueroa M."/>
        </authorList>
    </citation>
    <scope>NUCLEOTIDE SEQUENCE [LARGE SCALE GENOMIC DNA]</scope>
    <source>
        <strain evidence="2">12SD80</strain>
    </source>
</reference>
<dbReference type="EMBL" id="PGCI01000194">
    <property type="protein sequence ID" value="PLW34597.1"/>
    <property type="molecule type" value="Genomic_DNA"/>
</dbReference>
<evidence type="ECO:0000313" key="3">
    <source>
        <dbReference type="Proteomes" id="UP000235392"/>
    </source>
</evidence>
<feature type="region of interest" description="Disordered" evidence="1">
    <location>
        <begin position="470"/>
        <end position="490"/>
    </location>
</feature>
<comment type="caution">
    <text evidence="2">The sequence shown here is derived from an EMBL/GenBank/DDBJ whole genome shotgun (WGS) entry which is preliminary data.</text>
</comment>
<dbReference type="AlphaFoldDB" id="A0A2N5UA30"/>
<proteinExistence type="predicted"/>